<dbReference type="PROSITE" id="PS00518">
    <property type="entry name" value="ZF_RING_1"/>
    <property type="match status" value="1"/>
</dbReference>
<evidence type="ECO:0000256" key="1">
    <source>
        <dbReference type="ARBA" id="ARBA00022723"/>
    </source>
</evidence>
<dbReference type="CDD" id="cd22584">
    <property type="entry name" value="Rcat_RBR_unk"/>
    <property type="match status" value="1"/>
</dbReference>
<gene>
    <name evidence="4" type="ORF">QBC47DRAFT_457992</name>
</gene>
<dbReference type="SUPFAM" id="SSF57850">
    <property type="entry name" value="RING/U-box"/>
    <property type="match status" value="1"/>
</dbReference>
<sequence>MAMEAHEAALLALFRTGDNESLARRLGTRDPALFAAIHEEAQSMRDREIAVRLSVLYNLEDTVTKPRRRDRPEESSSSAHGLKDQICVCCSVDIPAAAVIADCGHKYCLSCVEIVVRNSVTDEALFPFRCCGQPLTDDRLLCRRKTCSLCKTAPHVGTDCPNDPAGQQLMRLARENKWQQCYCCKRMVELAFGCSHITCRCRAQFCYQCGAKWRSCKCEHWDEDRLLNGQNQAVRPEPARIGGPG</sequence>
<dbReference type="Proteomes" id="UP001239445">
    <property type="component" value="Unassembled WGS sequence"/>
</dbReference>
<evidence type="ECO:0000256" key="2">
    <source>
        <dbReference type="ARBA" id="ARBA00022771"/>
    </source>
</evidence>
<keyword evidence="3" id="KW-0862">Zinc</keyword>
<dbReference type="GO" id="GO:0004842">
    <property type="term" value="F:ubiquitin-protein transferase activity"/>
    <property type="evidence" value="ECO:0007669"/>
    <property type="project" value="InterPro"/>
</dbReference>
<dbReference type="InterPro" id="IPR017907">
    <property type="entry name" value="Znf_RING_CS"/>
</dbReference>
<keyword evidence="1" id="KW-0479">Metal-binding</keyword>
<evidence type="ECO:0000313" key="5">
    <source>
        <dbReference type="Proteomes" id="UP001239445"/>
    </source>
</evidence>
<dbReference type="EMBL" id="MU839828">
    <property type="protein sequence ID" value="KAK1759755.1"/>
    <property type="molecule type" value="Genomic_DNA"/>
</dbReference>
<dbReference type="InterPro" id="IPR031127">
    <property type="entry name" value="E3_UB_ligase_RBR"/>
</dbReference>
<dbReference type="PANTHER" id="PTHR11685">
    <property type="entry name" value="RBR FAMILY RING FINGER AND IBR DOMAIN-CONTAINING"/>
    <property type="match status" value="1"/>
</dbReference>
<accession>A0AAJ0BK56</accession>
<keyword evidence="5" id="KW-1185">Reference proteome</keyword>
<evidence type="ECO:0008006" key="6">
    <source>
        <dbReference type="Google" id="ProtNLM"/>
    </source>
</evidence>
<evidence type="ECO:0000313" key="4">
    <source>
        <dbReference type="EMBL" id="KAK1759755.1"/>
    </source>
</evidence>
<name>A0AAJ0BK56_9PEZI</name>
<dbReference type="Gene3D" id="1.20.120.1750">
    <property type="match status" value="1"/>
</dbReference>
<organism evidence="4 5">
    <name type="scientific">Echria macrotheca</name>
    <dbReference type="NCBI Taxonomy" id="438768"/>
    <lineage>
        <taxon>Eukaryota</taxon>
        <taxon>Fungi</taxon>
        <taxon>Dikarya</taxon>
        <taxon>Ascomycota</taxon>
        <taxon>Pezizomycotina</taxon>
        <taxon>Sordariomycetes</taxon>
        <taxon>Sordariomycetidae</taxon>
        <taxon>Sordariales</taxon>
        <taxon>Schizotheciaceae</taxon>
        <taxon>Echria</taxon>
    </lineage>
</organism>
<dbReference type="GO" id="GO:0016567">
    <property type="term" value="P:protein ubiquitination"/>
    <property type="evidence" value="ECO:0007669"/>
    <property type="project" value="InterPro"/>
</dbReference>
<dbReference type="AlphaFoldDB" id="A0AAJ0BK56"/>
<reference evidence="4" key="1">
    <citation type="submission" date="2023-06" db="EMBL/GenBank/DDBJ databases">
        <title>Genome-scale phylogeny and comparative genomics of the fungal order Sordariales.</title>
        <authorList>
            <consortium name="Lawrence Berkeley National Laboratory"/>
            <person name="Hensen N."/>
            <person name="Bonometti L."/>
            <person name="Westerberg I."/>
            <person name="Brannstrom I.O."/>
            <person name="Guillou S."/>
            <person name="Cros-Aarteil S."/>
            <person name="Calhoun S."/>
            <person name="Haridas S."/>
            <person name="Kuo A."/>
            <person name="Mondo S."/>
            <person name="Pangilinan J."/>
            <person name="Riley R."/>
            <person name="Labutti K."/>
            <person name="Andreopoulos B."/>
            <person name="Lipzen A."/>
            <person name="Chen C."/>
            <person name="Yanf M."/>
            <person name="Daum C."/>
            <person name="Ng V."/>
            <person name="Clum A."/>
            <person name="Steindorff A."/>
            <person name="Ohm R."/>
            <person name="Martin F."/>
            <person name="Silar P."/>
            <person name="Natvig D."/>
            <person name="Lalanne C."/>
            <person name="Gautier V."/>
            <person name="Ament-Velasquez S.L."/>
            <person name="Kruys A."/>
            <person name="Hutchinson M.I."/>
            <person name="Powell A.J."/>
            <person name="Barry K."/>
            <person name="Miller A.N."/>
            <person name="Grigoriev I.V."/>
            <person name="Debuchy R."/>
            <person name="Gladieux P."/>
            <person name="Thoren M.H."/>
            <person name="Johannesson H."/>
        </authorList>
    </citation>
    <scope>NUCLEOTIDE SEQUENCE</scope>
    <source>
        <strain evidence="4">PSN4</strain>
    </source>
</reference>
<proteinExistence type="predicted"/>
<comment type="caution">
    <text evidence="4">The sequence shown here is derived from an EMBL/GenBank/DDBJ whole genome shotgun (WGS) entry which is preliminary data.</text>
</comment>
<dbReference type="GO" id="GO:0008270">
    <property type="term" value="F:zinc ion binding"/>
    <property type="evidence" value="ECO:0007669"/>
    <property type="project" value="UniProtKB-KW"/>
</dbReference>
<keyword evidence="2" id="KW-0863">Zinc-finger</keyword>
<protein>
    <recommendedName>
        <fullName evidence="6">RING-type domain-containing protein</fullName>
    </recommendedName>
</protein>
<evidence type="ECO:0000256" key="3">
    <source>
        <dbReference type="ARBA" id="ARBA00022833"/>
    </source>
</evidence>